<keyword evidence="1" id="KW-0732">Signal</keyword>
<organism evidence="2 3">
    <name type="scientific">Paramecium sonneborni</name>
    <dbReference type="NCBI Taxonomy" id="65129"/>
    <lineage>
        <taxon>Eukaryota</taxon>
        <taxon>Sar</taxon>
        <taxon>Alveolata</taxon>
        <taxon>Ciliophora</taxon>
        <taxon>Intramacronucleata</taxon>
        <taxon>Oligohymenophorea</taxon>
        <taxon>Peniculida</taxon>
        <taxon>Parameciidae</taxon>
        <taxon>Paramecium</taxon>
    </lineage>
</organism>
<comment type="caution">
    <text evidence="2">The sequence shown here is derived from an EMBL/GenBank/DDBJ whole genome shotgun (WGS) entry which is preliminary data.</text>
</comment>
<proteinExistence type="predicted"/>
<feature type="chain" id="PRO_5035884593" evidence="1">
    <location>
        <begin position="23"/>
        <end position="61"/>
    </location>
</feature>
<gene>
    <name evidence="2" type="ORF">PSON_ATCC_30995.1.T3090002</name>
</gene>
<evidence type="ECO:0000313" key="3">
    <source>
        <dbReference type="Proteomes" id="UP000692954"/>
    </source>
</evidence>
<name>A0A8S1RUE5_9CILI</name>
<protein>
    <submittedName>
        <fullName evidence="2">Uncharacterized protein</fullName>
    </submittedName>
</protein>
<keyword evidence="3" id="KW-1185">Reference proteome</keyword>
<dbReference type="Proteomes" id="UP000692954">
    <property type="component" value="Unassembled WGS sequence"/>
</dbReference>
<sequence>MWIRWQLFISLIMYCMLMDKSGEYVNLIRKKQNREFVTEQSIHFGGLMIDDEVHLIHGKIQ</sequence>
<dbReference type="AlphaFoldDB" id="A0A8S1RUE5"/>
<evidence type="ECO:0000313" key="2">
    <source>
        <dbReference type="EMBL" id="CAD8130625.1"/>
    </source>
</evidence>
<dbReference type="EMBL" id="CAJJDN010000309">
    <property type="protein sequence ID" value="CAD8130625.1"/>
    <property type="molecule type" value="Genomic_DNA"/>
</dbReference>
<feature type="signal peptide" evidence="1">
    <location>
        <begin position="1"/>
        <end position="22"/>
    </location>
</feature>
<evidence type="ECO:0000256" key="1">
    <source>
        <dbReference type="SAM" id="SignalP"/>
    </source>
</evidence>
<accession>A0A8S1RUE5</accession>
<reference evidence="2" key="1">
    <citation type="submission" date="2021-01" db="EMBL/GenBank/DDBJ databases">
        <authorList>
            <consortium name="Genoscope - CEA"/>
            <person name="William W."/>
        </authorList>
    </citation>
    <scope>NUCLEOTIDE SEQUENCE</scope>
</reference>